<keyword evidence="2" id="KW-1185">Reference proteome</keyword>
<sequence>MGAYKYVSELWRKKQSDVMRFLQRVRCWEYRQHPSIVRVTHPTRPDKARRLGYKAKQGYVVYRIRVRRGGRKRPVPKGIVYGKPTNQGVTQLKFQRSKRSVAEERAGRKLGGLKVLNSYWINEDSTYKYFEVILVDAAHNAIRNDPRINWICNPVHKHRELRGLTSAGKKYRGLRGRGHLHHKARPSRRATWKRNQTLSLRRYRTQRKAIEDTASFFISSPPNPSIFKMDQDDHHAKRSRRYVPLTREQEAPVEDIEPGELNQPINVSQRKCIECGQYLPERYEPPADEDWTTGILGCLEDTDSCFTGLFCPCVLFGRNVELREDIPWPSACVGHAVCVEGGIALAAATAFCNGIDPNTSVLICEGLLFAWWVCGIYTGLFRESLQKKYHLKEHREMRNHLSDPTDMQMTVVNPPPVQEMKSGESQDSASSAPDAPSVQSSGNGEHTGLEIQPCKPKTSALHLLSDSIGKELQFECKRSVTIDDDRRIISDQFPNMMFN</sequence>
<name>A0ACC4CRJ1_POPAL</name>
<evidence type="ECO:0000313" key="1">
    <source>
        <dbReference type="EMBL" id="KAL3603970.1"/>
    </source>
</evidence>
<reference evidence="1 2" key="1">
    <citation type="journal article" date="2024" name="Plant Biotechnol. J.">
        <title>Genome and CRISPR/Cas9 system of a widespread forest tree (Populus alba) in the world.</title>
        <authorList>
            <person name="Liu Y.J."/>
            <person name="Jiang P.F."/>
            <person name="Han X.M."/>
            <person name="Li X.Y."/>
            <person name="Wang H.M."/>
            <person name="Wang Y.J."/>
            <person name="Wang X.X."/>
            <person name="Zeng Q.Y."/>
        </authorList>
    </citation>
    <scope>NUCLEOTIDE SEQUENCE [LARGE SCALE GENOMIC DNA]</scope>
    <source>
        <strain evidence="2">cv. PAL-ZL1</strain>
    </source>
</reference>
<accession>A0ACC4CRJ1</accession>
<proteinExistence type="predicted"/>
<protein>
    <submittedName>
        <fullName evidence="1">Uncharacterized protein</fullName>
    </submittedName>
</protein>
<evidence type="ECO:0000313" key="2">
    <source>
        <dbReference type="Proteomes" id="UP000309997"/>
    </source>
</evidence>
<comment type="caution">
    <text evidence="1">The sequence shown here is derived from an EMBL/GenBank/DDBJ whole genome shotgun (WGS) entry which is preliminary data.</text>
</comment>
<dbReference type="Proteomes" id="UP000309997">
    <property type="component" value="Unassembled WGS sequence"/>
</dbReference>
<dbReference type="EMBL" id="RCHU02000002">
    <property type="protein sequence ID" value="KAL3603970.1"/>
    <property type="molecule type" value="Genomic_DNA"/>
</dbReference>
<organism evidence="1 2">
    <name type="scientific">Populus alba</name>
    <name type="common">White poplar</name>
    <dbReference type="NCBI Taxonomy" id="43335"/>
    <lineage>
        <taxon>Eukaryota</taxon>
        <taxon>Viridiplantae</taxon>
        <taxon>Streptophyta</taxon>
        <taxon>Embryophyta</taxon>
        <taxon>Tracheophyta</taxon>
        <taxon>Spermatophyta</taxon>
        <taxon>Magnoliopsida</taxon>
        <taxon>eudicotyledons</taxon>
        <taxon>Gunneridae</taxon>
        <taxon>Pentapetalae</taxon>
        <taxon>rosids</taxon>
        <taxon>fabids</taxon>
        <taxon>Malpighiales</taxon>
        <taxon>Salicaceae</taxon>
        <taxon>Saliceae</taxon>
        <taxon>Populus</taxon>
    </lineage>
</organism>
<gene>
    <name evidence="1" type="ORF">D5086_004829</name>
</gene>